<reference evidence="1" key="2">
    <citation type="submission" date="2021-04" db="EMBL/GenBank/DDBJ databases">
        <authorList>
            <person name="Gilroy R."/>
        </authorList>
    </citation>
    <scope>NUCLEOTIDE SEQUENCE</scope>
    <source>
        <strain evidence="1">ChiBcec1-1630</strain>
    </source>
</reference>
<reference evidence="1" key="1">
    <citation type="journal article" date="2021" name="PeerJ">
        <title>Extensive microbial diversity within the chicken gut microbiome revealed by metagenomics and culture.</title>
        <authorList>
            <person name="Gilroy R."/>
            <person name="Ravi A."/>
            <person name="Getino M."/>
            <person name="Pursley I."/>
            <person name="Horton D.L."/>
            <person name="Alikhan N.F."/>
            <person name="Baker D."/>
            <person name="Gharbi K."/>
            <person name="Hall N."/>
            <person name="Watson M."/>
            <person name="Adriaenssens E.M."/>
            <person name="Foster-Nyarko E."/>
            <person name="Jarju S."/>
            <person name="Secka A."/>
            <person name="Antonio M."/>
            <person name="Oren A."/>
            <person name="Chaudhuri R.R."/>
            <person name="La Ragione R."/>
            <person name="Hildebrand F."/>
            <person name="Pallen M.J."/>
        </authorList>
    </citation>
    <scope>NUCLEOTIDE SEQUENCE</scope>
    <source>
        <strain evidence="1">ChiBcec1-1630</strain>
    </source>
</reference>
<dbReference type="EMBL" id="DWVS01000187">
    <property type="protein sequence ID" value="HJC87828.1"/>
    <property type="molecule type" value="Genomic_DNA"/>
</dbReference>
<dbReference type="AlphaFoldDB" id="A0A9D2QIH3"/>
<protein>
    <submittedName>
        <fullName evidence="1">Uncharacterized protein</fullName>
    </submittedName>
</protein>
<proteinExistence type="predicted"/>
<name>A0A9D2QIH3_9FIRM</name>
<accession>A0A9D2QIH3</accession>
<sequence length="573" mass="65860">MKRYWPHIVKSTEKTVEDYLAKQVKDASRPDDGRMPSEIVEGKLTIYLLTDAVCLYFCKESKYYKDEKLFEAIKRGLSFIERWQRDDGSLDYPSCNFYSAPDTSFCFRRLYGAWNILGKHAETEEEKELQNRYLVLMLRCIPILLYGGFHTPNHRWAVMSVLFTLANVVEKHGDLALEVPRYPKEYFTEDQIPKTAEELTAKLKARANQYLAEGIDGDEDGEYAERSTGNYNGVVDKSLISAYEATGNEEFLGYVERNLDMMLYYIDGDDTIFTQNSTRQDHGTKLYPDKYFYLYTYMAAKTGNPLFDAAAHKSIKDNMDRAELAPDCMYIFMMYDWLLDYEFKGYGYLPEYRRFFRGSQVLRVKKENYVYSVLNNKAAFLFLKFGTLPIGLRIGESYCDIRNFIPKSIEVKDNGCVLKAEAGGWYYQPFKEDQGTSDWWAMDHTRRDKVYTSTVAITVTISELENGLECNVKAEGMSGLPLRVELDVPAGVILENDTMCLTAGKGESMILRGGDLNLHDDAKKIVIGPGYGTHAFKGHYSGEERNEAGYSIFLNDYTPYDRTFRIVEEKGGE</sequence>
<gene>
    <name evidence="1" type="ORF">H9926_07430</name>
</gene>
<comment type="caution">
    <text evidence="1">The sequence shown here is derived from an EMBL/GenBank/DDBJ whole genome shotgun (WGS) entry which is preliminary data.</text>
</comment>
<organism evidence="1 2">
    <name type="scientific">Candidatus Eisenbergiella intestinigallinarum</name>
    <dbReference type="NCBI Taxonomy" id="2838549"/>
    <lineage>
        <taxon>Bacteria</taxon>
        <taxon>Bacillati</taxon>
        <taxon>Bacillota</taxon>
        <taxon>Clostridia</taxon>
        <taxon>Lachnospirales</taxon>
        <taxon>Lachnospiraceae</taxon>
        <taxon>Eisenbergiella</taxon>
    </lineage>
</organism>
<evidence type="ECO:0000313" key="1">
    <source>
        <dbReference type="EMBL" id="HJC87828.1"/>
    </source>
</evidence>
<evidence type="ECO:0000313" key="2">
    <source>
        <dbReference type="Proteomes" id="UP000823922"/>
    </source>
</evidence>
<dbReference type="Proteomes" id="UP000823922">
    <property type="component" value="Unassembled WGS sequence"/>
</dbReference>